<evidence type="ECO:0000313" key="2">
    <source>
        <dbReference type="Proteomes" id="UP000193207"/>
    </source>
</evidence>
<keyword evidence="2" id="KW-1185">Reference proteome</keyword>
<sequence length="206" mass="23045">MTDEILDAEFEDLGAVRPVPDRPASTFKSTYGPSIYDNARRSLSDNSARYGWTRREKSSAWPGIFLTALARAAREPGAHEFKDSPNASLLEVQIRKARDFQRAFEAVSGRELRHPARQVGLNDAGRKEAIAEMGSVEMSAHRRAAHASDVSTALVSEARELHESGVCAYENAMMQFSGEFANGERDRENSQRVRVVRRSRDRGMCR</sequence>
<protein>
    <submittedName>
        <fullName evidence="1">Uncharacterized protein</fullName>
    </submittedName>
</protein>
<evidence type="ECO:0000313" key="1">
    <source>
        <dbReference type="EMBL" id="SLN10967.1"/>
    </source>
</evidence>
<name>A0A1X6Y539_9RHOB</name>
<dbReference type="Proteomes" id="UP000193207">
    <property type="component" value="Unassembled WGS sequence"/>
</dbReference>
<dbReference type="AlphaFoldDB" id="A0A1X6Y539"/>
<accession>A0A1X6Y539</accession>
<reference evidence="1 2" key="1">
    <citation type="submission" date="2017-03" db="EMBL/GenBank/DDBJ databases">
        <authorList>
            <person name="Afonso C.L."/>
            <person name="Miller P.J."/>
            <person name="Scott M.A."/>
            <person name="Spackman E."/>
            <person name="Goraichik I."/>
            <person name="Dimitrov K.M."/>
            <person name="Suarez D.L."/>
            <person name="Swayne D.E."/>
        </authorList>
    </citation>
    <scope>NUCLEOTIDE SEQUENCE [LARGE SCALE GENOMIC DNA]</scope>
    <source>
        <strain evidence="1 2">CECT 8110</strain>
    </source>
</reference>
<proteinExistence type="predicted"/>
<dbReference type="RefSeq" id="WP_139837357.1">
    <property type="nucleotide sequence ID" value="NZ_FWFU01000001.1"/>
</dbReference>
<gene>
    <name evidence="1" type="ORF">ROH8110_00044</name>
</gene>
<dbReference type="EMBL" id="FWFU01000001">
    <property type="protein sequence ID" value="SLN10967.1"/>
    <property type="molecule type" value="Genomic_DNA"/>
</dbReference>
<organism evidence="1 2">
    <name type="scientific">Roseovarius halotolerans</name>
    <dbReference type="NCBI Taxonomy" id="505353"/>
    <lineage>
        <taxon>Bacteria</taxon>
        <taxon>Pseudomonadati</taxon>
        <taxon>Pseudomonadota</taxon>
        <taxon>Alphaproteobacteria</taxon>
        <taxon>Rhodobacterales</taxon>
        <taxon>Roseobacteraceae</taxon>
        <taxon>Roseovarius</taxon>
    </lineage>
</organism>